<feature type="binding site" evidence="5">
    <location>
        <position position="163"/>
    </location>
    <ligand>
        <name>Zn(2+)</name>
        <dbReference type="ChEBI" id="CHEBI:29105"/>
    </ligand>
</feature>
<evidence type="ECO:0000313" key="7">
    <source>
        <dbReference type="EMBL" id="MDR7361918.1"/>
    </source>
</evidence>
<accession>A0ABU2BW12</accession>
<evidence type="ECO:0000256" key="4">
    <source>
        <dbReference type="ARBA" id="ARBA00022801"/>
    </source>
</evidence>
<keyword evidence="5" id="KW-0479">Metal-binding</keyword>
<proteinExistence type="inferred from homology"/>
<dbReference type="InterPro" id="IPR018234">
    <property type="entry name" value="GTP_CycHdrlase_I_CS"/>
</dbReference>
<dbReference type="EMBL" id="JAVDYG010000001">
    <property type="protein sequence ID" value="MDR7361918.1"/>
    <property type="molecule type" value="Genomic_DNA"/>
</dbReference>
<comment type="subunit">
    <text evidence="5">Homopolymer.</text>
</comment>
<evidence type="ECO:0000259" key="6">
    <source>
        <dbReference type="Pfam" id="PF01227"/>
    </source>
</evidence>
<evidence type="ECO:0000256" key="2">
    <source>
        <dbReference type="ARBA" id="ARBA00005080"/>
    </source>
</evidence>
<keyword evidence="5" id="KW-0862">Zinc</keyword>
<dbReference type="NCBIfam" id="NF006825">
    <property type="entry name" value="PRK09347.1-2"/>
    <property type="match status" value="1"/>
</dbReference>
<dbReference type="Proteomes" id="UP001183648">
    <property type="component" value="Unassembled WGS sequence"/>
</dbReference>
<comment type="pathway">
    <text evidence="2 5">Cofactor biosynthesis; 7,8-dihydroneopterin triphosphate biosynthesis; 7,8-dihydroneopterin triphosphate from GTP: step 1/1.</text>
</comment>
<evidence type="ECO:0000313" key="8">
    <source>
        <dbReference type="Proteomes" id="UP001183648"/>
    </source>
</evidence>
<dbReference type="GO" id="GO:0003934">
    <property type="term" value="F:GTP cyclohydrolase I activity"/>
    <property type="evidence" value="ECO:0007669"/>
    <property type="project" value="UniProtKB-EC"/>
</dbReference>
<dbReference type="Gene3D" id="1.10.286.10">
    <property type="match status" value="1"/>
</dbReference>
<keyword evidence="3 5" id="KW-0554">One-carbon metabolism</keyword>
<comment type="similarity">
    <text evidence="5">Belongs to the GTP cyclohydrolase I family.</text>
</comment>
<evidence type="ECO:0000256" key="5">
    <source>
        <dbReference type="HAMAP-Rule" id="MF_00223"/>
    </source>
</evidence>
<dbReference type="Pfam" id="PF01227">
    <property type="entry name" value="GTP_cyclohydroI"/>
    <property type="match status" value="1"/>
</dbReference>
<dbReference type="NCBIfam" id="NF006826">
    <property type="entry name" value="PRK09347.1-3"/>
    <property type="match status" value="1"/>
</dbReference>
<feature type="binding site" evidence="5">
    <location>
        <position position="92"/>
    </location>
    <ligand>
        <name>Zn(2+)</name>
        <dbReference type="ChEBI" id="CHEBI:29105"/>
    </ligand>
</feature>
<dbReference type="EC" id="3.5.4.16" evidence="5"/>
<dbReference type="PROSITE" id="PS00859">
    <property type="entry name" value="GTP_CYCLOHYDROL_1_1"/>
    <property type="match status" value="1"/>
</dbReference>
<dbReference type="SUPFAM" id="SSF55620">
    <property type="entry name" value="Tetrahydrobiopterin biosynthesis enzymes-like"/>
    <property type="match status" value="1"/>
</dbReference>
<feature type="binding site" evidence="5">
    <location>
        <position position="95"/>
    </location>
    <ligand>
        <name>Zn(2+)</name>
        <dbReference type="ChEBI" id="CHEBI:29105"/>
    </ligand>
</feature>
<keyword evidence="8" id="KW-1185">Reference proteome</keyword>
<dbReference type="InterPro" id="IPR043134">
    <property type="entry name" value="GTP-CH-I_N"/>
</dbReference>
<name>A0ABU2BW12_9ACTN</name>
<evidence type="ECO:0000256" key="1">
    <source>
        <dbReference type="ARBA" id="ARBA00001052"/>
    </source>
</evidence>
<dbReference type="InterPro" id="IPR001474">
    <property type="entry name" value="GTP_CycHdrlase_I"/>
</dbReference>
<gene>
    <name evidence="5" type="primary">folE</name>
    <name evidence="7" type="ORF">J2S63_001471</name>
</gene>
<dbReference type="PROSITE" id="PS00860">
    <property type="entry name" value="GTP_CYCLOHYDROL_1_2"/>
    <property type="match status" value="1"/>
</dbReference>
<feature type="domain" description="GTP cyclohydrolase I" evidence="6">
    <location>
        <begin position="27"/>
        <end position="199"/>
    </location>
</feature>
<reference evidence="7 8" key="1">
    <citation type="submission" date="2023-07" db="EMBL/GenBank/DDBJ databases">
        <title>Sequencing the genomes of 1000 actinobacteria strains.</title>
        <authorList>
            <person name="Klenk H.-P."/>
        </authorList>
    </citation>
    <scope>NUCLEOTIDE SEQUENCE [LARGE SCALE GENOMIC DNA]</scope>
    <source>
        <strain evidence="7 8">DSM 19426</strain>
    </source>
</reference>
<evidence type="ECO:0000256" key="3">
    <source>
        <dbReference type="ARBA" id="ARBA00022563"/>
    </source>
</evidence>
<keyword evidence="5" id="KW-0547">Nucleotide-binding</keyword>
<comment type="catalytic activity">
    <reaction evidence="1 5">
        <text>GTP + H2O = 7,8-dihydroneopterin 3'-triphosphate + formate + H(+)</text>
        <dbReference type="Rhea" id="RHEA:17473"/>
        <dbReference type="ChEBI" id="CHEBI:15377"/>
        <dbReference type="ChEBI" id="CHEBI:15378"/>
        <dbReference type="ChEBI" id="CHEBI:15740"/>
        <dbReference type="ChEBI" id="CHEBI:37565"/>
        <dbReference type="ChEBI" id="CHEBI:58462"/>
        <dbReference type="EC" id="3.5.4.16"/>
    </reaction>
</comment>
<keyword evidence="4 5" id="KW-0378">Hydrolase</keyword>
<comment type="caution">
    <text evidence="7">The sequence shown here is derived from an EMBL/GenBank/DDBJ whole genome shotgun (WGS) entry which is preliminary data.</text>
</comment>
<dbReference type="Gene3D" id="3.30.1130.10">
    <property type="match status" value="1"/>
</dbReference>
<protein>
    <recommendedName>
        <fullName evidence="5">GTP cyclohydrolase 1</fullName>
        <ecNumber evidence="5">3.5.4.16</ecNumber>
    </recommendedName>
    <alternativeName>
        <fullName evidence="5">GTP cyclohydrolase I</fullName>
        <shortName evidence="5">GTP-CH-I</shortName>
    </alternativeName>
</protein>
<dbReference type="PANTHER" id="PTHR11109:SF7">
    <property type="entry name" value="GTP CYCLOHYDROLASE 1"/>
    <property type="match status" value="1"/>
</dbReference>
<dbReference type="HAMAP" id="MF_00223">
    <property type="entry name" value="FolE"/>
    <property type="match status" value="1"/>
</dbReference>
<dbReference type="InterPro" id="IPR043133">
    <property type="entry name" value="GTP-CH-I_C/QueF"/>
</dbReference>
<dbReference type="PANTHER" id="PTHR11109">
    <property type="entry name" value="GTP CYCLOHYDROLASE I"/>
    <property type="match status" value="1"/>
</dbReference>
<dbReference type="InterPro" id="IPR020602">
    <property type="entry name" value="GTP_CycHdrlase_I_dom"/>
</dbReference>
<keyword evidence="5" id="KW-0342">GTP-binding</keyword>
<sequence>MTATAEARPWRPRVVPDTVPVDLAAAEDAARDLLAALGQPLDAPHLAETPRRMAHAYAELLRPEAFDFTTFPNDEEYDELVLVQDIPLTSVCEHHMLPFTGVAHVGYLPRDRILGLSKLARLVEVTARRPQTQERLTKQVADHLQERLDPRGVGVVVEAEHTCMSLRGARAVGSRTVTSALLGLLRSDPSSRAEFLALTRGHRDER</sequence>
<dbReference type="NCBIfam" id="TIGR00063">
    <property type="entry name" value="folE"/>
    <property type="match status" value="1"/>
</dbReference>
<dbReference type="RefSeq" id="WP_310300633.1">
    <property type="nucleotide sequence ID" value="NZ_BAAAPS010000008.1"/>
</dbReference>
<organism evidence="7 8">
    <name type="scientific">Nocardioides marmoribigeumensis</name>
    <dbReference type="NCBI Taxonomy" id="433649"/>
    <lineage>
        <taxon>Bacteria</taxon>
        <taxon>Bacillati</taxon>
        <taxon>Actinomycetota</taxon>
        <taxon>Actinomycetes</taxon>
        <taxon>Propionibacteriales</taxon>
        <taxon>Nocardioidaceae</taxon>
        <taxon>Nocardioides</taxon>
    </lineage>
</organism>